<keyword evidence="1" id="KW-0732">Signal</keyword>
<sequence>MRAQRVMTVGLGFLLAALCGCAGPAERSAPPPVSERSSPLAEWRLSTGTTIGRLLVKQGKAATIAQPSGQPVVTEALAAGVALELAQRPGKVSVKPPVKAGLVQVDGVDPFFATWLAVRASSRAVSRDTAAKAAQRRMTDLATGLSRGSVEAAGAYVAGRDLLRLLGVTPPRPPAVPTACSLVTSAVRDQDLVAASVWSELAIAAGSPCSPPVAKKLLDLAEARLAAQDGVVGLYTAAQLWAGQKVLAAAGRNPVLPAVCTALLTERRTIRINRDTLSYLACADAVGATGARPQLSDDVANWLDLVVKTQGRLAGQLTIDSMAKLYQTQTLRALRFPADVIATVRSGRTTDGSTDIEAKPLNAFAAGELPSSEVPAKASPSMVFLAAAGVLGGAACPKNPQAQFTPQRVGAAGPDVDALFREAIAAKALERCGGKSATWAASVLKRLGVAEKSLGDRPLDWWKAQESRCVLSGRPTLTAKNTLRLLPDYSLDNPEFELSLDSLYGAVRLSEIVDKGCARPFWDVSGM</sequence>
<proteinExistence type="predicted"/>
<organism evidence="2 3">
    <name type="scientific">Kribbella antibiotica</name>
    <dbReference type="NCBI Taxonomy" id="190195"/>
    <lineage>
        <taxon>Bacteria</taxon>
        <taxon>Bacillati</taxon>
        <taxon>Actinomycetota</taxon>
        <taxon>Actinomycetes</taxon>
        <taxon>Propionibacteriales</taxon>
        <taxon>Kribbellaceae</taxon>
        <taxon>Kribbella</taxon>
    </lineage>
</organism>
<keyword evidence="3" id="KW-1185">Reference proteome</keyword>
<dbReference type="AlphaFoldDB" id="A0A4R4ZLR3"/>
<gene>
    <name evidence="2" type="ORF">E1263_16020</name>
</gene>
<name>A0A4R4ZLR3_9ACTN</name>
<accession>A0A4R4ZLR3</accession>
<feature type="chain" id="PRO_5039058673" evidence="1">
    <location>
        <begin position="23"/>
        <end position="527"/>
    </location>
</feature>
<dbReference type="RefSeq" id="WP_132168108.1">
    <property type="nucleotide sequence ID" value="NZ_SMKX01000039.1"/>
</dbReference>
<comment type="caution">
    <text evidence="2">The sequence shown here is derived from an EMBL/GenBank/DDBJ whole genome shotgun (WGS) entry which is preliminary data.</text>
</comment>
<evidence type="ECO:0000256" key="1">
    <source>
        <dbReference type="SAM" id="SignalP"/>
    </source>
</evidence>
<protein>
    <submittedName>
        <fullName evidence="2">Uncharacterized protein</fullName>
    </submittedName>
</protein>
<reference evidence="2 3" key="1">
    <citation type="submission" date="2019-03" db="EMBL/GenBank/DDBJ databases">
        <title>Draft genome sequences of novel Actinobacteria.</title>
        <authorList>
            <person name="Sahin N."/>
            <person name="Ay H."/>
            <person name="Saygin H."/>
        </authorList>
    </citation>
    <scope>NUCLEOTIDE SEQUENCE [LARGE SCALE GENOMIC DNA]</scope>
    <source>
        <strain evidence="2 3">JCM 13523</strain>
    </source>
</reference>
<feature type="signal peptide" evidence="1">
    <location>
        <begin position="1"/>
        <end position="22"/>
    </location>
</feature>
<dbReference type="Proteomes" id="UP000295124">
    <property type="component" value="Unassembled WGS sequence"/>
</dbReference>
<dbReference type="EMBL" id="SMKX01000039">
    <property type="protein sequence ID" value="TDD59160.1"/>
    <property type="molecule type" value="Genomic_DNA"/>
</dbReference>
<dbReference type="PROSITE" id="PS51257">
    <property type="entry name" value="PROKAR_LIPOPROTEIN"/>
    <property type="match status" value="1"/>
</dbReference>
<evidence type="ECO:0000313" key="3">
    <source>
        <dbReference type="Proteomes" id="UP000295124"/>
    </source>
</evidence>
<evidence type="ECO:0000313" key="2">
    <source>
        <dbReference type="EMBL" id="TDD59160.1"/>
    </source>
</evidence>